<feature type="binding site" evidence="1">
    <location>
        <position position="66"/>
    </location>
    <ligand>
        <name>substrate</name>
    </ligand>
</feature>
<organism evidence="2 3">
    <name type="scientific">Dimargaris verticillata</name>
    <dbReference type="NCBI Taxonomy" id="2761393"/>
    <lineage>
        <taxon>Eukaryota</taxon>
        <taxon>Fungi</taxon>
        <taxon>Fungi incertae sedis</taxon>
        <taxon>Zoopagomycota</taxon>
        <taxon>Kickxellomycotina</taxon>
        <taxon>Dimargaritomycetes</taxon>
        <taxon>Dimargaritales</taxon>
        <taxon>Dimargaritaceae</taxon>
        <taxon>Dimargaris</taxon>
    </lineage>
</organism>
<proteinExistence type="predicted"/>
<dbReference type="GO" id="GO:0047443">
    <property type="term" value="F:4-hydroxy-4-methyl-2-oxoglutarate aldolase activity"/>
    <property type="evidence" value="ECO:0007669"/>
    <property type="project" value="TreeGrafter"/>
</dbReference>
<reference evidence="2" key="1">
    <citation type="submission" date="2022-07" db="EMBL/GenBank/DDBJ databases">
        <title>Phylogenomic reconstructions and comparative analyses of Kickxellomycotina fungi.</title>
        <authorList>
            <person name="Reynolds N.K."/>
            <person name="Stajich J.E."/>
            <person name="Barry K."/>
            <person name="Grigoriev I.V."/>
            <person name="Crous P."/>
            <person name="Smith M.E."/>
        </authorList>
    </citation>
    <scope>NUCLEOTIDE SEQUENCE</scope>
    <source>
        <strain evidence="2">RSA 567</strain>
    </source>
</reference>
<sequence>MADHLLQQLRRHTSCDVADALGTLGVRGHLPDITPRTPAAEDLNTVAVGPAVARGARAVVVDGRIRDVHELQRLILPVFARGISCVGARGALIPQPATGTAPSTVTIQRGENYEPMVVATGDIMVADANGVLCIPRQHLASVVELCQINAPVEEACMRDIRAGHGYRTTLTKYRTK</sequence>
<keyword evidence="3" id="KW-1185">Reference proteome</keyword>
<dbReference type="PANTHER" id="PTHR33254">
    <property type="entry name" value="4-HYDROXY-4-METHYL-2-OXOGLUTARATE ALDOLASE 3-RELATED"/>
    <property type="match status" value="1"/>
</dbReference>
<accession>A0A9W8B4Z2</accession>
<dbReference type="GO" id="GO:0046872">
    <property type="term" value="F:metal ion binding"/>
    <property type="evidence" value="ECO:0007669"/>
    <property type="project" value="UniProtKB-KW"/>
</dbReference>
<feature type="binding site" evidence="1">
    <location>
        <position position="67"/>
    </location>
    <ligand>
        <name>Mg(2+)</name>
        <dbReference type="ChEBI" id="CHEBI:18420"/>
    </ligand>
</feature>
<comment type="caution">
    <text evidence="2">The sequence shown here is derived from an EMBL/GenBank/DDBJ whole genome shotgun (WGS) entry which is preliminary data.</text>
</comment>
<name>A0A9W8B4Z2_9FUNG</name>
<dbReference type="EMBL" id="JANBQB010000120">
    <property type="protein sequence ID" value="KAJ1981556.1"/>
    <property type="molecule type" value="Genomic_DNA"/>
</dbReference>
<dbReference type="InterPro" id="IPR005493">
    <property type="entry name" value="RraA/RraA-like"/>
</dbReference>
<dbReference type="Pfam" id="PF03737">
    <property type="entry name" value="RraA-like"/>
    <property type="match status" value="1"/>
</dbReference>
<dbReference type="PANTHER" id="PTHR33254:SF4">
    <property type="entry name" value="4-HYDROXY-4-METHYL-2-OXOGLUTARATE ALDOLASE 3-RELATED"/>
    <property type="match status" value="1"/>
</dbReference>
<dbReference type="InterPro" id="IPR036704">
    <property type="entry name" value="RraA/RraA-like_sf"/>
</dbReference>
<dbReference type="SUPFAM" id="SSF89562">
    <property type="entry name" value="RraA-like"/>
    <property type="match status" value="1"/>
</dbReference>
<gene>
    <name evidence="2" type="ORF">H4R34_002025</name>
</gene>
<evidence type="ECO:0000313" key="3">
    <source>
        <dbReference type="Proteomes" id="UP001151582"/>
    </source>
</evidence>
<evidence type="ECO:0000313" key="2">
    <source>
        <dbReference type="EMBL" id="KAJ1981556.1"/>
    </source>
</evidence>
<dbReference type="OrthoDB" id="1476984at2759"/>
<dbReference type="Proteomes" id="UP001151582">
    <property type="component" value="Unassembled WGS sequence"/>
</dbReference>
<keyword evidence="1" id="KW-0479">Metal-binding</keyword>
<evidence type="ECO:0000256" key="1">
    <source>
        <dbReference type="PIRSR" id="PIRSR605493-1"/>
    </source>
</evidence>
<protein>
    <submittedName>
        <fullName evidence="2">Uncharacterized protein</fullName>
    </submittedName>
</protein>
<dbReference type="Gene3D" id="3.50.30.40">
    <property type="entry name" value="Ribonuclease E inhibitor RraA/RraA-like"/>
    <property type="match status" value="2"/>
</dbReference>
<dbReference type="GO" id="GO:0008948">
    <property type="term" value="F:oxaloacetate decarboxylase activity"/>
    <property type="evidence" value="ECO:0007669"/>
    <property type="project" value="TreeGrafter"/>
</dbReference>
<comment type="cofactor">
    <cofactor evidence="1">
        <name>Mg(2+)</name>
        <dbReference type="ChEBI" id="CHEBI:18420"/>
    </cofactor>
</comment>
<dbReference type="AlphaFoldDB" id="A0A9W8B4Z2"/>
<keyword evidence="1" id="KW-0460">Magnesium</keyword>